<dbReference type="RefSeq" id="XP_064666397.1">
    <property type="nucleotide sequence ID" value="XM_064818130.1"/>
</dbReference>
<reference evidence="3" key="1">
    <citation type="journal article" date="2023" name="Mol. Phylogenet. Evol.">
        <title>Genome-scale phylogeny and comparative genomics of the fungal order Sordariales.</title>
        <authorList>
            <person name="Hensen N."/>
            <person name="Bonometti L."/>
            <person name="Westerberg I."/>
            <person name="Brannstrom I.O."/>
            <person name="Guillou S."/>
            <person name="Cros-Aarteil S."/>
            <person name="Calhoun S."/>
            <person name="Haridas S."/>
            <person name="Kuo A."/>
            <person name="Mondo S."/>
            <person name="Pangilinan J."/>
            <person name="Riley R."/>
            <person name="LaButti K."/>
            <person name="Andreopoulos B."/>
            <person name="Lipzen A."/>
            <person name="Chen C."/>
            <person name="Yan M."/>
            <person name="Daum C."/>
            <person name="Ng V."/>
            <person name="Clum A."/>
            <person name="Steindorff A."/>
            <person name="Ohm R.A."/>
            <person name="Martin F."/>
            <person name="Silar P."/>
            <person name="Natvig D.O."/>
            <person name="Lalanne C."/>
            <person name="Gautier V."/>
            <person name="Ament-Velasquez S.L."/>
            <person name="Kruys A."/>
            <person name="Hutchinson M.I."/>
            <person name="Powell A.J."/>
            <person name="Barry K."/>
            <person name="Miller A.N."/>
            <person name="Grigoriev I.V."/>
            <person name="Debuchy R."/>
            <person name="Gladieux P."/>
            <person name="Hiltunen Thoren M."/>
            <person name="Johannesson H."/>
        </authorList>
    </citation>
    <scope>NUCLEOTIDE SEQUENCE</scope>
    <source>
        <strain evidence="3">CBS 508.74</strain>
    </source>
</reference>
<dbReference type="EMBL" id="MU853360">
    <property type="protein sequence ID" value="KAK4108827.1"/>
    <property type="molecule type" value="Genomic_DNA"/>
</dbReference>
<dbReference type="SUPFAM" id="SSF48576">
    <property type="entry name" value="Terpenoid synthases"/>
    <property type="match status" value="1"/>
</dbReference>
<evidence type="ECO:0000256" key="1">
    <source>
        <dbReference type="ARBA" id="ARBA00007946"/>
    </source>
</evidence>
<gene>
    <name evidence="3" type="ORF">N656DRAFT_801514</name>
</gene>
<dbReference type="InterPro" id="IPR008949">
    <property type="entry name" value="Isoprenoid_synthase_dom_sf"/>
</dbReference>
<dbReference type="SFLD" id="SFLDG01021">
    <property type="entry name" value="Trichodiene_Synthase_Like"/>
    <property type="match status" value="1"/>
</dbReference>
<sequence>MAYPTKNGASAPANPKLGAILAKLVRDLNYQTPRHDVTRPALEAAMLEYAAGSGAPYESEYARRYFDEGITLACAYFPTHPFAVKLHIAIYSWLIIYIDDDEAGTDDLAGFQTRFQNWEPQPSALLARWAETLHDMPKYFDPLAANFIVLSSLQFVNATLLERRGESGVPEAYAYFVFPRDQCPDIGAYMQAVPDMMKYINYANDVLSFHKETLAGETDKYINTRAVCEQREPLALLETLVAEIVAANSRVAGLLRTRFDPVYARKWNDFFIGYIYFHVTARRYKLHMYPELAPVERRHDVGVDEGVGNVNGREVGEKFGEQGARERPVVQVGSLQFA</sequence>
<evidence type="ECO:0000313" key="4">
    <source>
        <dbReference type="Proteomes" id="UP001302812"/>
    </source>
</evidence>
<keyword evidence="2" id="KW-0456">Lyase</keyword>
<dbReference type="AlphaFoldDB" id="A0AAN6QEN1"/>
<dbReference type="GeneID" id="89942255"/>
<keyword evidence="4" id="KW-1185">Reference proteome</keyword>
<dbReference type="SFLD" id="SFLDS00005">
    <property type="entry name" value="Isoprenoid_Synthase_Type_I"/>
    <property type="match status" value="1"/>
</dbReference>
<dbReference type="GO" id="GO:0016838">
    <property type="term" value="F:carbon-oxygen lyase activity, acting on phosphates"/>
    <property type="evidence" value="ECO:0007669"/>
    <property type="project" value="InterPro"/>
</dbReference>
<comment type="similarity">
    <text evidence="1">Belongs to the trichodiene synthase family.</text>
</comment>
<name>A0AAN6QEN1_9PEZI</name>
<dbReference type="Gene3D" id="1.10.600.10">
    <property type="entry name" value="Farnesyl Diphosphate Synthase"/>
    <property type="match status" value="1"/>
</dbReference>
<reference evidence="3" key="2">
    <citation type="submission" date="2023-05" db="EMBL/GenBank/DDBJ databases">
        <authorList>
            <consortium name="Lawrence Berkeley National Laboratory"/>
            <person name="Steindorff A."/>
            <person name="Hensen N."/>
            <person name="Bonometti L."/>
            <person name="Westerberg I."/>
            <person name="Brannstrom I.O."/>
            <person name="Guillou S."/>
            <person name="Cros-Aarteil S."/>
            <person name="Calhoun S."/>
            <person name="Haridas S."/>
            <person name="Kuo A."/>
            <person name="Mondo S."/>
            <person name="Pangilinan J."/>
            <person name="Riley R."/>
            <person name="Labutti K."/>
            <person name="Andreopoulos B."/>
            <person name="Lipzen A."/>
            <person name="Chen C."/>
            <person name="Yanf M."/>
            <person name="Daum C."/>
            <person name="Ng V."/>
            <person name="Clum A."/>
            <person name="Ohm R."/>
            <person name="Martin F."/>
            <person name="Silar P."/>
            <person name="Natvig D."/>
            <person name="Lalanne C."/>
            <person name="Gautier V."/>
            <person name="Ament-Velasquez S.L."/>
            <person name="Kruys A."/>
            <person name="Hutchinson M.I."/>
            <person name="Powell A.J."/>
            <person name="Barry K."/>
            <person name="Miller A.N."/>
            <person name="Grigoriev I.V."/>
            <person name="Debuchy R."/>
            <person name="Gladieux P."/>
            <person name="Thoren M.H."/>
            <person name="Johannesson H."/>
        </authorList>
    </citation>
    <scope>NUCLEOTIDE SEQUENCE</scope>
    <source>
        <strain evidence="3">CBS 508.74</strain>
    </source>
</reference>
<evidence type="ECO:0000313" key="3">
    <source>
        <dbReference type="EMBL" id="KAK4108827.1"/>
    </source>
</evidence>
<organism evidence="3 4">
    <name type="scientific">Canariomyces notabilis</name>
    <dbReference type="NCBI Taxonomy" id="2074819"/>
    <lineage>
        <taxon>Eukaryota</taxon>
        <taxon>Fungi</taxon>
        <taxon>Dikarya</taxon>
        <taxon>Ascomycota</taxon>
        <taxon>Pezizomycotina</taxon>
        <taxon>Sordariomycetes</taxon>
        <taxon>Sordariomycetidae</taxon>
        <taxon>Sordariales</taxon>
        <taxon>Chaetomiaceae</taxon>
        <taxon>Canariomyces</taxon>
    </lineage>
</organism>
<dbReference type="Proteomes" id="UP001302812">
    <property type="component" value="Unassembled WGS sequence"/>
</dbReference>
<comment type="caution">
    <text evidence="3">The sequence shown here is derived from an EMBL/GenBank/DDBJ whole genome shotgun (WGS) entry which is preliminary data.</text>
</comment>
<accession>A0AAN6QEN1</accession>
<dbReference type="Pfam" id="PF06330">
    <property type="entry name" value="TRI5"/>
    <property type="match status" value="1"/>
</dbReference>
<proteinExistence type="inferred from homology"/>
<dbReference type="InterPro" id="IPR024652">
    <property type="entry name" value="Trichodiene_synth"/>
</dbReference>
<evidence type="ECO:0000256" key="2">
    <source>
        <dbReference type="ARBA" id="ARBA00023239"/>
    </source>
</evidence>
<protein>
    <submittedName>
        <fullName evidence="3">Terpenoid synthase</fullName>
    </submittedName>
</protein>